<dbReference type="InterPro" id="IPR001594">
    <property type="entry name" value="Palmitoyltrfase_DHHC"/>
</dbReference>
<evidence type="ECO:0000256" key="9">
    <source>
        <dbReference type="ARBA" id="ARBA00023315"/>
    </source>
</evidence>
<evidence type="ECO:0000259" key="13">
    <source>
        <dbReference type="Pfam" id="PF01529"/>
    </source>
</evidence>
<feature type="transmembrane region" description="Helical" evidence="11">
    <location>
        <begin position="339"/>
        <end position="359"/>
    </location>
</feature>
<dbReference type="AlphaFoldDB" id="A0AAD9ILL5"/>
<dbReference type="EC" id="2.3.1.225" evidence="11"/>
<evidence type="ECO:0000256" key="2">
    <source>
        <dbReference type="ARBA" id="ARBA00008574"/>
    </source>
</evidence>
<keyword evidence="15" id="KW-1185">Reference proteome</keyword>
<comment type="subcellular location">
    <subcellularLocation>
        <location evidence="1">Endomembrane system</location>
        <topology evidence="1">Multi-pass membrane protein</topology>
    </subcellularLocation>
</comment>
<name>A0AAD9ILL5_PROWI</name>
<dbReference type="GO" id="GO:0005783">
    <property type="term" value="C:endoplasmic reticulum"/>
    <property type="evidence" value="ECO:0007669"/>
    <property type="project" value="TreeGrafter"/>
</dbReference>
<dbReference type="GO" id="GO:0006612">
    <property type="term" value="P:protein targeting to membrane"/>
    <property type="evidence" value="ECO:0007669"/>
    <property type="project" value="TreeGrafter"/>
</dbReference>
<dbReference type="PANTHER" id="PTHR22883:SF43">
    <property type="entry name" value="PALMITOYLTRANSFERASE APP"/>
    <property type="match status" value="1"/>
</dbReference>
<evidence type="ECO:0000256" key="6">
    <source>
        <dbReference type="ARBA" id="ARBA00023136"/>
    </source>
</evidence>
<dbReference type="PROSITE" id="PS50216">
    <property type="entry name" value="DHHC"/>
    <property type="match status" value="1"/>
</dbReference>
<evidence type="ECO:0000256" key="8">
    <source>
        <dbReference type="ARBA" id="ARBA00023288"/>
    </source>
</evidence>
<reference evidence="14" key="1">
    <citation type="submission" date="2021-01" db="EMBL/GenBank/DDBJ databases">
        <authorList>
            <person name="Eckstrom K.M.E."/>
        </authorList>
    </citation>
    <scope>NUCLEOTIDE SEQUENCE</scope>
    <source>
        <strain evidence="14">UVCC 0001</strain>
    </source>
</reference>
<keyword evidence="4 11" id="KW-0812">Transmembrane</keyword>
<feature type="compositionally biased region" description="Polar residues" evidence="12">
    <location>
        <begin position="19"/>
        <end position="41"/>
    </location>
</feature>
<dbReference type="PANTHER" id="PTHR22883">
    <property type="entry name" value="ZINC FINGER DHHC DOMAIN CONTAINING PROTEIN"/>
    <property type="match status" value="1"/>
</dbReference>
<keyword evidence="7" id="KW-0564">Palmitate</keyword>
<dbReference type="Pfam" id="PF01529">
    <property type="entry name" value="DHHC"/>
    <property type="match status" value="1"/>
</dbReference>
<feature type="transmembrane region" description="Helical" evidence="11">
    <location>
        <begin position="236"/>
        <end position="257"/>
    </location>
</feature>
<proteinExistence type="inferred from homology"/>
<evidence type="ECO:0000256" key="7">
    <source>
        <dbReference type="ARBA" id="ARBA00023139"/>
    </source>
</evidence>
<feature type="transmembrane region" description="Helical" evidence="11">
    <location>
        <begin position="395"/>
        <end position="417"/>
    </location>
</feature>
<feature type="domain" description="Palmitoyltransferase DHHC" evidence="13">
    <location>
        <begin position="292"/>
        <end position="429"/>
    </location>
</feature>
<evidence type="ECO:0000313" key="14">
    <source>
        <dbReference type="EMBL" id="KAK2078222.1"/>
    </source>
</evidence>
<evidence type="ECO:0000256" key="4">
    <source>
        <dbReference type="ARBA" id="ARBA00022692"/>
    </source>
</evidence>
<evidence type="ECO:0000256" key="11">
    <source>
        <dbReference type="RuleBase" id="RU079119"/>
    </source>
</evidence>
<sequence length="703" mass="75911">MYAAPPVDEGPSEIEADEPSTSGTGASTQQAPLSGPEAQQQRVFQEVARRLNERLTNEAAAAGVAAAPPVTEASVRQALASLAKGGPQALPLELGPDLEAAVAAKQAEAAAAALEHRHGECSHCEPAEAAEAQGCWEMYQRAYLRYLTIAWPPMYVALVALLMTLHVLGFIAAFFLAPIGFVLSTSFCLTKGKLEEGDWVGGLKSTAIPTSSFPAATVVSLEVAAILTFAQRFQPLFPAAPVACSLFFVFGLLALFFQYRTWRKDPGFLPLGPHRGLPHLSPEERAAFAASNPAWCLTCDIYRPIRSKHCSTCNRCVWEFDHHCPVVGNCVAGNNRREFVLYLATLFAAEALMLGQGTVYLRLLAMRALDLHALPSFWAALGHAGLLIRLRPGTLYMLVVVAGVTAGTVALLVRAAWGIAACLTTNEMILRGRYSYLSGPDGAYSNAFDRGVIQNCISFWESARPDWYALYAEHTQRERAGEVGPRPWATRVLRRWDAARAALHAARREKMRRREEAVLQRGRAAAREAVDRETIVEERPFAMFGAVRSALSAALGRPAPCPSCDPAMLAKCEAAEPGTVKAYDRQLLVRVPLDLEGPEHMAWPRSVESLKPIDPVVRALKAAGKDTRVTDRVTLTAFEPLQASPLDPGTADVMVFPDNVCVRGVPVKSLADFAVATLGAGGPLAAGRPPPRPARAPGRRCRS</sequence>
<evidence type="ECO:0000313" key="15">
    <source>
        <dbReference type="Proteomes" id="UP001255856"/>
    </source>
</evidence>
<keyword evidence="5 11" id="KW-1133">Transmembrane helix</keyword>
<feature type="region of interest" description="Disordered" evidence="12">
    <location>
        <begin position="1"/>
        <end position="41"/>
    </location>
</feature>
<comment type="similarity">
    <text evidence="2 11">Belongs to the DHHC palmitoyltransferase family.</text>
</comment>
<protein>
    <recommendedName>
        <fullName evidence="11">S-acyltransferase</fullName>
        <ecNumber evidence="11">2.3.1.225</ecNumber>
    </recommendedName>
    <alternativeName>
        <fullName evidence="11">Palmitoyltransferase</fullName>
    </alternativeName>
</protein>
<evidence type="ECO:0000256" key="10">
    <source>
        <dbReference type="ARBA" id="ARBA00048048"/>
    </source>
</evidence>
<evidence type="ECO:0000256" key="12">
    <source>
        <dbReference type="SAM" id="MobiDB-lite"/>
    </source>
</evidence>
<feature type="region of interest" description="Disordered" evidence="12">
    <location>
        <begin position="681"/>
        <end position="703"/>
    </location>
</feature>
<dbReference type="Proteomes" id="UP001255856">
    <property type="component" value="Unassembled WGS sequence"/>
</dbReference>
<evidence type="ECO:0000256" key="1">
    <source>
        <dbReference type="ARBA" id="ARBA00004127"/>
    </source>
</evidence>
<accession>A0AAD9ILL5</accession>
<dbReference type="EMBL" id="JASFZW010000005">
    <property type="protein sequence ID" value="KAK2078222.1"/>
    <property type="molecule type" value="Genomic_DNA"/>
</dbReference>
<evidence type="ECO:0000256" key="3">
    <source>
        <dbReference type="ARBA" id="ARBA00022679"/>
    </source>
</evidence>
<comment type="caution">
    <text evidence="14">The sequence shown here is derived from an EMBL/GenBank/DDBJ whole genome shotgun (WGS) entry which is preliminary data.</text>
</comment>
<comment type="catalytic activity">
    <reaction evidence="10 11">
        <text>L-cysteinyl-[protein] + hexadecanoyl-CoA = S-hexadecanoyl-L-cysteinyl-[protein] + CoA</text>
        <dbReference type="Rhea" id="RHEA:36683"/>
        <dbReference type="Rhea" id="RHEA-COMP:10131"/>
        <dbReference type="Rhea" id="RHEA-COMP:11032"/>
        <dbReference type="ChEBI" id="CHEBI:29950"/>
        <dbReference type="ChEBI" id="CHEBI:57287"/>
        <dbReference type="ChEBI" id="CHEBI:57379"/>
        <dbReference type="ChEBI" id="CHEBI:74151"/>
        <dbReference type="EC" id="2.3.1.225"/>
    </reaction>
</comment>
<keyword evidence="9 11" id="KW-0012">Acyltransferase</keyword>
<keyword evidence="8" id="KW-0449">Lipoprotein</keyword>
<organism evidence="14 15">
    <name type="scientific">Prototheca wickerhamii</name>
    <dbReference type="NCBI Taxonomy" id="3111"/>
    <lineage>
        <taxon>Eukaryota</taxon>
        <taxon>Viridiplantae</taxon>
        <taxon>Chlorophyta</taxon>
        <taxon>core chlorophytes</taxon>
        <taxon>Trebouxiophyceae</taxon>
        <taxon>Chlorellales</taxon>
        <taxon>Chlorellaceae</taxon>
        <taxon>Prototheca</taxon>
    </lineage>
</organism>
<evidence type="ECO:0000256" key="5">
    <source>
        <dbReference type="ARBA" id="ARBA00022989"/>
    </source>
</evidence>
<comment type="domain">
    <text evidence="11">The DHHC domain is required for palmitoyltransferase activity.</text>
</comment>
<dbReference type="InterPro" id="IPR039859">
    <property type="entry name" value="PFA4/ZDH16/20/ERF2-like"/>
</dbReference>
<gene>
    <name evidence="14" type="ORF">QBZ16_004091</name>
</gene>
<dbReference type="GO" id="GO:0019706">
    <property type="term" value="F:protein-cysteine S-palmitoyltransferase activity"/>
    <property type="evidence" value="ECO:0007669"/>
    <property type="project" value="UniProtKB-EC"/>
</dbReference>
<dbReference type="GO" id="GO:0005794">
    <property type="term" value="C:Golgi apparatus"/>
    <property type="evidence" value="ECO:0007669"/>
    <property type="project" value="TreeGrafter"/>
</dbReference>
<feature type="transmembrane region" description="Helical" evidence="11">
    <location>
        <begin position="371"/>
        <end position="388"/>
    </location>
</feature>
<keyword evidence="6 11" id="KW-0472">Membrane</keyword>
<keyword evidence="3 11" id="KW-0808">Transferase</keyword>